<dbReference type="RefSeq" id="WP_152273211.1">
    <property type="nucleotide sequence ID" value="NZ_VTFX01000006.1"/>
</dbReference>
<accession>A0A5N6MET1</accession>
<proteinExistence type="predicted"/>
<evidence type="ECO:0000313" key="5">
    <source>
        <dbReference type="EMBL" id="KAD3456016.1"/>
    </source>
</evidence>
<dbReference type="GO" id="GO:0032259">
    <property type="term" value="P:methylation"/>
    <property type="evidence" value="ECO:0007669"/>
    <property type="project" value="UniProtKB-KW"/>
</dbReference>
<dbReference type="PANTHER" id="PTHR43464">
    <property type="entry name" value="METHYLTRANSFERASE"/>
    <property type="match status" value="1"/>
</dbReference>
<keyword evidence="6" id="KW-1185">Reference proteome</keyword>
<dbReference type="Gene3D" id="3.40.50.150">
    <property type="entry name" value="Vaccinia Virus protein VP39"/>
    <property type="match status" value="1"/>
</dbReference>
<dbReference type="GO" id="GO:0008168">
    <property type="term" value="F:methyltransferase activity"/>
    <property type="evidence" value="ECO:0007669"/>
    <property type="project" value="UniProtKB-KW"/>
</dbReference>
<dbReference type="PANTHER" id="PTHR43464:SF19">
    <property type="entry name" value="UBIQUINONE BIOSYNTHESIS O-METHYLTRANSFERASE, MITOCHONDRIAL"/>
    <property type="match status" value="1"/>
</dbReference>
<gene>
    <name evidence="5" type="ORF">GD627_15015</name>
</gene>
<evidence type="ECO:0000259" key="4">
    <source>
        <dbReference type="Pfam" id="PF13649"/>
    </source>
</evidence>
<evidence type="ECO:0000313" key="6">
    <source>
        <dbReference type="Proteomes" id="UP000326852"/>
    </source>
</evidence>
<dbReference type="InterPro" id="IPR041698">
    <property type="entry name" value="Methyltransf_25"/>
</dbReference>
<dbReference type="Pfam" id="PF13649">
    <property type="entry name" value="Methyltransf_25"/>
    <property type="match status" value="1"/>
</dbReference>
<feature type="domain" description="Methyltransferase" evidence="4">
    <location>
        <begin position="52"/>
        <end position="147"/>
    </location>
</feature>
<dbReference type="InterPro" id="IPR029063">
    <property type="entry name" value="SAM-dependent_MTases_sf"/>
</dbReference>
<protein>
    <submittedName>
        <fullName evidence="5">Methyltransferase domain-containing protein</fullName>
    </submittedName>
</protein>
<sequence>MRKETLWEAKKKQNPGHSAWYIQRFEQMREQGADLHGEARMIDAMVPRGARILDAGAGPGRVGGELARRGHAVVGVDVDPELIDAARKDHPQATWLVGDLTELDLPAAGIREPFDLIVCAGNVMTFLAPGTAGEVLARMRAHLAPEGRVVIGFGAGRGYDFEQFFADAEAAGLSVDLKLSTWDLRPLTPDAGFLVAVLSTALGSGA</sequence>
<dbReference type="AlphaFoldDB" id="A0A5N6MET1"/>
<evidence type="ECO:0000256" key="1">
    <source>
        <dbReference type="ARBA" id="ARBA00022603"/>
    </source>
</evidence>
<keyword evidence="1 5" id="KW-0489">Methyltransferase</keyword>
<dbReference type="SUPFAM" id="SSF53335">
    <property type="entry name" value="S-adenosyl-L-methionine-dependent methyltransferases"/>
    <property type="match status" value="1"/>
</dbReference>
<evidence type="ECO:0000256" key="3">
    <source>
        <dbReference type="ARBA" id="ARBA00022691"/>
    </source>
</evidence>
<keyword evidence="3" id="KW-0949">S-adenosyl-L-methionine</keyword>
<reference evidence="5 6" key="1">
    <citation type="submission" date="2019-08" db="EMBL/GenBank/DDBJ databases">
        <title>Arthrobacter sp. nov., isolated from plateau pika and Tibetan wild ass.</title>
        <authorList>
            <person name="Ge Y."/>
        </authorList>
    </citation>
    <scope>NUCLEOTIDE SEQUENCE [LARGE SCALE GENOMIC DNA]</scope>
    <source>
        <strain evidence="5 6">785</strain>
    </source>
</reference>
<organism evidence="5 6">
    <name type="scientific">Arthrobacter yangruifuii</name>
    <dbReference type="NCBI Taxonomy" id="2606616"/>
    <lineage>
        <taxon>Bacteria</taxon>
        <taxon>Bacillati</taxon>
        <taxon>Actinomycetota</taxon>
        <taxon>Actinomycetes</taxon>
        <taxon>Micrococcales</taxon>
        <taxon>Micrococcaceae</taxon>
        <taxon>Arthrobacter</taxon>
    </lineage>
</organism>
<name>A0A5N6MET1_9MICC</name>
<dbReference type="EMBL" id="VTFX01000006">
    <property type="protein sequence ID" value="KAD3456016.1"/>
    <property type="molecule type" value="Genomic_DNA"/>
</dbReference>
<dbReference type="Proteomes" id="UP000326852">
    <property type="component" value="Unassembled WGS sequence"/>
</dbReference>
<comment type="caution">
    <text evidence="5">The sequence shown here is derived from an EMBL/GenBank/DDBJ whole genome shotgun (WGS) entry which is preliminary data.</text>
</comment>
<dbReference type="CDD" id="cd02440">
    <property type="entry name" value="AdoMet_MTases"/>
    <property type="match status" value="1"/>
</dbReference>
<keyword evidence="2 5" id="KW-0808">Transferase</keyword>
<evidence type="ECO:0000256" key="2">
    <source>
        <dbReference type="ARBA" id="ARBA00022679"/>
    </source>
</evidence>